<keyword evidence="17" id="KW-1185">Reference proteome</keyword>
<comment type="subcellular location">
    <subcellularLocation>
        <location evidence="2">Cell membrane</location>
        <topology evidence="2">Multi-pass membrane protein</topology>
    </subcellularLocation>
</comment>
<dbReference type="GO" id="GO:0005524">
    <property type="term" value="F:ATP binding"/>
    <property type="evidence" value="ECO:0007669"/>
    <property type="project" value="UniProtKB-KW"/>
</dbReference>
<dbReference type="Gene3D" id="1.10.287.130">
    <property type="match status" value="1"/>
</dbReference>
<dbReference type="InterPro" id="IPR004358">
    <property type="entry name" value="Sig_transdc_His_kin-like_C"/>
</dbReference>
<dbReference type="RefSeq" id="WP_090714203.1">
    <property type="nucleotide sequence ID" value="NZ_FNDX01000010.1"/>
</dbReference>
<feature type="transmembrane region" description="Helical" evidence="14">
    <location>
        <begin position="127"/>
        <end position="147"/>
    </location>
</feature>
<protein>
    <recommendedName>
        <fullName evidence="3">histidine kinase</fullName>
        <ecNumber evidence="3">2.7.13.3</ecNumber>
    </recommendedName>
</protein>
<dbReference type="SUPFAM" id="SSF47384">
    <property type="entry name" value="Homodimeric domain of signal transducing histidine kinase"/>
    <property type="match status" value="1"/>
</dbReference>
<evidence type="ECO:0000256" key="11">
    <source>
        <dbReference type="ARBA" id="ARBA00022989"/>
    </source>
</evidence>
<keyword evidence="10" id="KW-0067">ATP-binding</keyword>
<gene>
    <name evidence="16" type="ORF">SAMN05216192_11060</name>
</gene>
<dbReference type="SMART" id="SM00387">
    <property type="entry name" value="HATPase_c"/>
    <property type="match status" value="1"/>
</dbReference>
<evidence type="ECO:0000256" key="9">
    <source>
        <dbReference type="ARBA" id="ARBA00022777"/>
    </source>
</evidence>
<keyword evidence="11 14" id="KW-1133">Transmembrane helix</keyword>
<evidence type="ECO:0000256" key="5">
    <source>
        <dbReference type="ARBA" id="ARBA00022553"/>
    </source>
</evidence>
<dbReference type="PANTHER" id="PTHR43065:SF46">
    <property type="entry name" value="C4-DICARBOXYLATE TRANSPORT SENSOR PROTEIN DCTB"/>
    <property type="match status" value="1"/>
</dbReference>
<evidence type="ECO:0000256" key="3">
    <source>
        <dbReference type="ARBA" id="ARBA00012438"/>
    </source>
</evidence>
<proteinExistence type="predicted"/>
<evidence type="ECO:0000313" key="16">
    <source>
        <dbReference type="EMBL" id="SDI95896.1"/>
    </source>
</evidence>
<keyword evidence="9 16" id="KW-0418">Kinase</keyword>
<evidence type="ECO:0000259" key="15">
    <source>
        <dbReference type="PROSITE" id="PS50109"/>
    </source>
</evidence>
<evidence type="ECO:0000256" key="1">
    <source>
        <dbReference type="ARBA" id="ARBA00000085"/>
    </source>
</evidence>
<dbReference type="GO" id="GO:0005886">
    <property type="term" value="C:plasma membrane"/>
    <property type="evidence" value="ECO:0007669"/>
    <property type="project" value="UniProtKB-SubCell"/>
</dbReference>
<reference evidence="17" key="1">
    <citation type="submission" date="2016-10" db="EMBL/GenBank/DDBJ databases">
        <authorList>
            <person name="Varghese N."/>
            <person name="Submissions S."/>
        </authorList>
    </citation>
    <scope>NUCLEOTIDE SEQUENCE [LARGE SCALE GENOMIC DNA]</scope>
    <source>
        <strain evidence="17">CGMCC 1.11012</strain>
    </source>
</reference>
<evidence type="ECO:0000256" key="7">
    <source>
        <dbReference type="ARBA" id="ARBA00022692"/>
    </source>
</evidence>
<keyword evidence="8" id="KW-0547">Nucleotide-binding</keyword>
<feature type="transmembrane region" description="Helical" evidence="14">
    <location>
        <begin position="34"/>
        <end position="51"/>
    </location>
</feature>
<evidence type="ECO:0000256" key="2">
    <source>
        <dbReference type="ARBA" id="ARBA00004651"/>
    </source>
</evidence>
<feature type="transmembrane region" description="Helical" evidence="14">
    <location>
        <begin position="159"/>
        <end position="178"/>
    </location>
</feature>
<keyword evidence="7 14" id="KW-0812">Transmembrane</keyword>
<keyword evidence="13 14" id="KW-0472">Membrane</keyword>
<dbReference type="Proteomes" id="UP000199050">
    <property type="component" value="Unassembled WGS sequence"/>
</dbReference>
<evidence type="ECO:0000256" key="12">
    <source>
        <dbReference type="ARBA" id="ARBA00023012"/>
    </source>
</evidence>
<evidence type="ECO:0000256" key="14">
    <source>
        <dbReference type="SAM" id="Phobius"/>
    </source>
</evidence>
<evidence type="ECO:0000313" key="17">
    <source>
        <dbReference type="Proteomes" id="UP000199050"/>
    </source>
</evidence>
<dbReference type="InterPro" id="IPR005467">
    <property type="entry name" value="His_kinase_dom"/>
</dbReference>
<dbReference type="PROSITE" id="PS50109">
    <property type="entry name" value="HIS_KIN"/>
    <property type="match status" value="1"/>
</dbReference>
<feature type="domain" description="Histidine kinase" evidence="15">
    <location>
        <begin position="206"/>
        <end position="414"/>
    </location>
</feature>
<evidence type="ECO:0000256" key="4">
    <source>
        <dbReference type="ARBA" id="ARBA00022475"/>
    </source>
</evidence>
<dbReference type="GO" id="GO:0000155">
    <property type="term" value="F:phosphorelay sensor kinase activity"/>
    <property type="evidence" value="ECO:0007669"/>
    <property type="project" value="InterPro"/>
</dbReference>
<dbReference type="Pfam" id="PF02518">
    <property type="entry name" value="HATPase_c"/>
    <property type="match status" value="1"/>
</dbReference>
<dbReference type="Gene3D" id="3.30.565.10">
    <property type="entry name" value="Histidine kinase-like ATPase, C-terminal domain"/>
    <property type="match status" value="1"/>
</dbReference>
<dbReference type="EMBL" id="FNDX01000010">
    <property type="protein sequence ID" value="SDI95896.1"/>
    <property type="molecule type" value="Genomic_DNA"/>
</dbReference>
<evidence type="ECO:0000256" key="10">
    <source>
        <dbReference type="ARBA" id="ARBA00022840"/>
    </source>
</evidence>
<name>A0A1G8PUF4_9BACL</name>
<dbReference type="STRING" id="1174501.SAMN05216192_11060"/>
<sequence>MFETLLLNFLFILFPVLIVVIFFENRANRYNNKILVFMSAVTMILCIAKPIKLEMGFIYDLRYVPFILVALFGGYRNVLPLYLILNVYRLYIGGAGIIPSFLFSTAVLLIVPFLSKWFIRQSANRRIVSATFIAALTMGIYLIILGVMKGTLDRQFWTLTFYALTTHVGVMSIIMILIEQIITNIRNRDRILQSERLNVVSELAASVSHEIRNPLTVTSGFLQLLNKSGNITPEEKGYVELSLQELTRAEKIVSDYLSFAKPQSGNMVFSNMLTEAEYTKNIIMPFATIHKVDVQFHFTNTLNTSYDKNQIQQCLINLYKNGIEAMKEKEGGTLTIQISENKQNIIISIRDTGVGMTKEEISRLGKPYYSTKEEGTGLGMLMVYSTVDKLKGDIEVESEKGRGTTFLITIPAGDPSP</sequence>
<dbReference type="CDD" id="cd00082">
    <property type="entry name" value="HisKA"/>
    <property type="match status" value="1"/>
</dbReference>
<dbReference type="InterPro" id="IPR036890">
    <property type="entry name" value="HATPase_C_sf"/>
</dbReference>
<dbReference type="Pfam" id="PF07694">
    <property type="entry name" value="5TM-5TMR_LYT"/>
    <property type="match status" value="1"/>
</dbReference>
<dbReference type="InterPro" id="IPR003594">
    <property type="entry name" value="HATPase_dom"/>
</dbReference>
<dbReference type="PRINTS" id="PR00344">
    <property type="entry name" value="BCTRLSENSOR"/>
</dbReference>
<dbReference type="PANTHER" id="PTHR43065">
    <property type="entry name" value="SENSOR HISTIDINE KINASE"/>
    <property type="match status" value="1"/>
</dbReference>
<dbReference type="EC" id="2.7.13.3" evidence="3"/>
<dbReference type="InterPro" id="IPR036097">
    <property type="entry name" value="HisK_dim/P_sf"/>
</dbReference>
<dbReference type="OrthoDB" id="9815750at2"/>
<dbReference type="AlphaFoldDB" id="A0A1G8PUF4"/>
<comment type="catalytic activity">
    <reaction evidence="1">
        <text>ATP + protein L-histidine = ADP + protein N-phospho-L-histidine.</text>
        <dbReference type="EC" id="2.7.13.3"/>
    </reaction>
</comment>
<feature type="transmembrane region" description="Helical" evidence="14">
    <location>
        <begin position="63"/>
        <end position="85"/>
    </location>
</feature>
<dbReference type="SMART" id="SM00388">
    <property type="entry name" value="HisKA"/>
    <property type="match status" value="1"/>
</dbReference>
<feature type="transmembrane region" description="Helical" evidence="14">
    <location>
        <begin position="5"/>
        <end position="22"/>
    </location>
</feature>
<feature type="transmembrane region" description="Helical" evidence="14">
    <location>
        <begin position="91"/>
        <end position="115"/>
    </location>
</feature>
<dbReference type="InterPro" id="IPR003661">
    <property type="entry name" value="HisK_dim/P_dom"/>
</dbReference>
<keyword evidence="4" id="KW-1003">Cell membrane</keyword>
<evidence type="ECO:0000256" key="13">
    <source>
        <dbReference type="ARBA" id="ARBA00023136"/>
    </source>
</evidence>
<dbReference type="InterPro" id="IPR011620">
    <property type="entry name" value="Sig_transdc_His_kinase_LytS_TM"/>
</dbReference>
<evidence type="ECO:0000256" key="8">
    <source>
        <dbReference type="ARBA" id="ARBA00022741"/>
    </source>
</evidence>
<dbReference type="GO" id="GO:0071555">
    <property type="term" value="P:cell wall organization"/>
    <property type="evidence" value="ECO:0007669"/>
    <property type="project" value="InterPro"/>
</dbReference>
<keyword evidence="5" id="KW-0597">Phosphoprotein</keyword>
<dbReference type="SUPFAM" id="SSF55874">
    <property type="entry name" value="ATPase domain of HSP90 chaperone/DNA topoisomerase II/histidine kinase"/>
    <property type="match status" value="1"/>
</dbReference>
<accession>A0A1G8PUF4</accession>
<organism evidence="16 17">
    <name type="scientific">Paenibacillus typhae</name>
    <dbReference type="NCBI Taxonomy" id="1174501"/>
    <lineage>
        <taxon>Bacteria</taxon>
        <taxon>Bacillati</taxon>
        <taxon>Bacillota</taxon>
        <taxon>Bacilli</taxon>
        <taxon>Bacillales</taxon>
        <taxon>Paenibacillaceae</taxon>
        <taxon>Paenibacillus</taxon>
    </lineage>
</organism>
<evidence type="ECO:0000256" key="6">
    <source>
        <dbReference type="ARBA" id="ARBA00022679"/>
    </source>
</evidence>
<keyword evidence="6" id="KW-0808">Transferase</keyword>
<keyword evidence="12" id="KW-0902">Two-component regulatory system</keyword>
<dbReference type="Pfam" id="PF00512">
    <property type="entry name" value="HisKA"/>
    <property type="match status" value="1"/>
</dbReference>